<name>A0A9E6TVP7_9PSED</name>
<protein>
    <submittedName>
        <fullName evidence="1">Uncharacterized protein</fullName>
    </submittedName>
</protein>
<keyword evidence="2" id="KW-1185">Reference proteome</keyword>
<accession>A0A9E6TVP7</accession>
<dbReference type="Proteomes" id="UP000634530">
    <property type="component" value="Chromosome"/>
</dbReference>
<dbReference type="Gene3D" id="3.40.50.300">
    <property type="entry name" value="P-loop containing nucleotide triphosphate hydrolases"/>
    <property type="match status" value="1"/>
</dbReference>
<reference evidence="1 2" key="1">
    <citation type="journal article" date="2020" name="Microorganisms">
        <title>Reliable Identification of Environmental Pseudomonas Isolates Using the rpoD Gene.</title>
        <authorList>
            <consortium name="The Broad Institute Genome Sequencing Platform"/>
            <person name="Girard L."/>
            <person name="Lood C."/>
            <person name="Rokni-Zadeh H."/>
            <person name="van Noort V."/>
            <person name="Lavigne R."/>
            <person name="De Mot R."/>
        </authorList>
    </citation>
    <scope>NUCLEOTIDE SEQUENCE [LARGE SCALE GENOMIC DNA]</scope>
    <source>
        <strain evidence="1 2">RW8P3</strain>
    </source>
</reference>
<evidence type="ECO:0000313" key="2">
    <source>
        <dbReference type="Proteomes" id="UP000634530"/>
    </source>
</evidence>
<proteinExistence type="predicted"/>
<dbReference type="InterPro" id="IPR027417">
    <property type="entry name" value="P-loop_NTPase"/>
</dbReference>
<organism evidence="1 2">
    <name type="scientific">Pseudomonas vanderleydeniana</name>
    <dbReference type="NCBI Taxonomy" id="2745495"/>
    <lineage>
        <taxon>Bacteria</taxon>
        <taxon>Pseudomonadati</taxon>
        <taxon>Pseudomonadota</taxon>
        <taxon>Gammaproteobacteria</taxon>
        <taxon>Pseudomonadales</taxon>
        <taxon>Pseudomonadaceae</taxon>
        <taxon>Pseudomonas</taxon>
    </lineage>
</organism>
<sequence length="249" mass="27869">MTFLDDPAVTDFRDGLARHTANGREIYNPRNGTGFRIAGNRIEIIYQDSEALVRDLMRVIKQLLITQVENAGGCVLHASAIAINGQAICFVGRKGQGKTTSVLQALQLPGAKYITNDRLPLIWLNGEPHALGWFEELRIIRDLHVPKIKTRVTELMDEADIEQSPKPLRLILLPNSGSDSDSSQDAREILYSQLLTPADAQRPKWLGFADEPPFDPEPFLGAIKLQRFDWQYQQKELLSTQIGALIDAL</sequence>
<dbReference type="KEGG" id="pvw:HU752_019215"/>
<dbReference type="SUPFAM" id="SSF53795">
    <property type="entry name" value="PEP carboxykinase-like"/>
    <property type="match status" value="1"/>
</dbReference>
<reference evidence="1 2" key="2">
    <citation type="journal article" date="2021" name="Microorganisms">
        <title>The Ever-Expanding Pseudomonas Genus: Description of 43 New Species and Partition of the Pseudomonas putida Group.</title>
        <authorList>
            <person name="Girard L."/>
            <person name="Lood C."/>
            <person name="Hofte M."/>
            <person name="Vandamme P."/>
            <person name="Rokni-Zadeh H."/>
            <person name="van Noort V."/>
            <person name="Lavigne R."/>
            <person name="De Mot R."/>
        </authorList>
    </citation>
    <scope>NUCLEOTIDE SEQUENCE [LARGE SCALE GENOMIC DNA]</scope>
    <source>
        <strain evidence="1 2">RW8P3</strain>
    </source>
</reference>
<dbReference type="EMBL" id="CP077093">
    <property type="protein sequence ID" value="QXI31545.1"/>
    <property type="molecule type" value="Genomic_DNA"/>
</dbReference>
<dbReference type="AlphaFoldDB" id="A0A9E6TVP7"/>
<evidence type="ECO:0000313" key="1">
    <source>
        <dbReference type="EMBL" id="QXI31545.1"/>
    </source>
</evidence>
<gene>
    <name evidence="1" type="ORF">HU752_019215</name>
</gene>